<dbReference type="Pfam" id="PF08713">
    <property type="entry name" value="DNA_alkylation"/>
    <property type="match status" value="1"/>
</dbReference>
<dbReference type="EMBL" id="VKID01000003">
    <property type="protein sequence ID" value="TRX99114.1"/>
    <property type="molecule type" value="Genomic_DNA"/>
</dbReference>
<name>A0A553IFY6_ACHLA</name>
<accession>A0A553IFY6</accession>
<gene>
    <name evidence="1" type="ORF">FNV44_07055</name>
</gene>
<dbReference type="InterPro" id="IPR014825">
    <property type="entry name" value="DNA_alkylation"/>
</dbReference>
<dbReference type="SUPFAM" id="SSF48371">
    <property type="entry name" value="ARM repeat"/>
    <property type="match status" value="1"/>
</dbReference>
<protein>
    <submittedName>
        <fullName evidence="1">DNA alkylation repair protein</fullName>
    </submittedName>
</protein>
<dbReference type="OMA" id="RWDPRPI"/>
<proteinExistence type="predicted"/>
<sequence length="219" mass="25022">MTLEQVMNDLKLNSNASRKKSLLKAGASENTYGVLLGYLRAYAKKIGTHHDLAFKLMHTLNTDAMLLAVMLFDVSKLSAKEAYDVLGIITFDQVLDDFMFRVVTLIEEVDVLYDMLKDSDSDMLKRALWAINVERVRLKIIDDNEVLYLLDNIQRNLVDETPKAQWMMNRCFAQIGITYEAYRTKVLNLSEELGVYKDMKVAPGCTSAYVPNWIHAVIK</sequence>
<reference evidence="1 2" key="1">
    <citation type="submission" date="2019-07" db="EMBL/GenBank/DDBJ databases">
        <title>Genome sequence of Acholeplasma laidlawii strain with increased resistance to erythromycin.</title>
        <authorList>
            <person name="Medvedeva E.S."/>
            <person name="Baranova N.B."/>
            <person name="Siniagina M.N."/>
            <person name="Mouzykantov A."/>
            <person name="Chernova O.A."/>
            <person name="Chernov V.M."/>
        </authorList>
    </citation>
    <scope>NUCLEOTIDE SEQUENCE [LARGE SCALE GENOMIC DNA]</scope>
    <source>
        <strain evidence="1 2">PG8REry</strain>
    </source>
</reference>
<dbReference type="Proteomes" id="UP000315938">
    <property type="component" value="Unassembled WGS sequence"/>
</dbReference>
<dbReference type="AlphaFoldDB" id="A0A553IFY6"/>
<dbReference type="RefSeq" id="WP_012243070.1">
    <property type="nucleotide sequence ID" value="NZ_JACAOE010000003.1"/>
</dbReference>
<evidence type="ECO:0000313" key="1">
    <source>
        <dbReference type="EMBL" id="TRX99114.1"/>
    </source>
</evidence>
<dbReference type="GeneID" id="41339272"/>
<evidence type="ECO:0000313" key="2">
    <source>
        <dbReference type="Proteomes" id="UP000315938"/>
    </source>
</evidence>
<dbReference type="PANTHER" id="PTHR41291:SF1">
    <property type="entry name" value="DNA ALKYLATION REPAIR PROTEIN"/>
    <property type="match status" value="1"/>
</dbReference>
<dbReference type="InterPro" id="IPR016024">
    <property type="entry name" value="ARM-type_fold"/>
</dbReference>
<dbReference type="PANTHER" id="PTHR41291">
    <property type="entry name" value="DNA ALKYLATION REPAIR PROTEIN"/>
    <property type="match status" value="1"/>
</dbReference>
<organism evidence="1 2">
    <name type="scientific">Acholeplasma laidlawii</name>
    <dbReference type="NCBI Taxonomy" id="2148"/>
    <lineage>
        <taxon>Bacteria</taxon>
        <taxon>Bacillati</taxon>
        <taxon>Mycoplasmatota</taxon>
        <taxon>Mollicutes</taxon>
        <taxon>Acholeplasmatales</taxon>
        <taxon>Acholeplasmataceae</taxon>
        <taxon>Acholeplasma</taxon>
    </lineage>
</organism>
<comment type="caution">
    <text evidence="1">The sequence shown here is derived from an EMBL/GenBank/DDBJ whole genome shotgun (WGS) entry which is preliminary data.</text>
</comment>